<reference evidence="5 6" key="1">
    <citation type="submission" date="2021-01" db="EMBL/GenBank/DDBJ databases">
        <title>Draft genomes of Rhodovulum sulfidophilum.</title>
        <authorList>
            <person name="Guzman M.S."/>
        </authorList>
    </citation>
    <scope>NUCLEOTIDE SEQUENCE [LARGE SCALE GENOMIC DNA]</scope>
    <source>
        <strain evidence="5 6">AB35</strain>
    </source>
</reference>
<evidence type="ECO:0000313" key="6">
    <source>
        <dbReference type="Proteomes" id="UP000604473"/>
    </source>
</evidence>
<dbReference type="SMART" id="SM00448">
    <property type="entry name" value="REC"/>
    <property type="match status" value="1"/>
</dbReference>
<dbReference type="Pfam" id="PF00072">
    <property type="entry name" value="Response_reg"/>
    <property type="match status" value="1"/>
</dbReference>
<dbReference type="PANTHER" id="PTHR44591:SF21">
    <property type="entry name" value="TWO-COMPONENT RESPONSE REGULATOR"/>
    <property type="match status" value="1"/>
</dbReference>
<dbReference type="PANTHER" id="PTHR44591">
    <property type="entry name" value="STRESS RESPONSE REGULATOR PROTEIN 1"/>
    <property type="match status" value="1"/>
</dbReference>
<dbReference type="InterPro" id="IPR001789">
    <property type="entry name" value="Sig_transdc_resp-reg_receiver"/>
</dbReference>
<organism evidence="5 6">
    <name type="scientific">Rhodovulum sulfidophilum</name>
    <name type="common">Rhodobacter sulfidophilus</name>
    <dbReference type="NCBI Taxonomy" id="35806"/>
    <lineage>
        <taxon>Bacteria</taxon>
        <taxon>Pseudomonadati</taxon>
        <taxon>Pseudomonadota</taxon>
        <taxon>Alphaproteobacteria</taxon>
        <taxon>Rhodobacterales</taxon>
        <taxon>Paracoccaceae</taxon>
        <taxon>Rhodovulum</taxon>
    </lineage>
</organism>
<dbReference type="Gene3D" id="3.40.50.2300">
    <property type="match status" value="1"/>
</dbReference>
<keyword evidence="1 2" id="KW-0597">Phosphoprotein</keyword>
<dbReference type="InterPro" id="IPR011006">
    <property type="entry name" value="CheY-like_superfamily"/>
</dbReference>
<feature type="region of interest" description="Disordered" evidence="3">
    <location>
        <begin position="85"/>
        <end position="104"/>
    </location>
</feature>
<protein>
    <submittedName>
        <fullName evidence="5">Response regulator</fullName>
    </submittedName>
</protein>
<accession>A0ABS1RR06</accession>
<evidence type="ECO:0000259" key="4">
    <source>
        <dbReference type="PROSITE" id="PS50110"/>
    </source>
</evidence>
<comment type="caution">
    <text evidence="5">The sequence shown here is derived from an EMBL/GenBank/DDBJ whole genome shotgun (WGS) entry which is preliminary data.</text>
</comment>
<evidence type="ECO:0000256" key="1">
    <source>
        <dbReference type="ARBA" id="ARBA00022553"/>
    </source>
</evidence>
<dbReference type="PROSITE" id="PS50110">
    <property type="entry name" value="RESPONSE_REGULATORY"/>
    <property type="match status" value="1"/>
</dbReference>
<evidence type="ECO:0000256" key="3">
    <source>
        <dbReference type="SAM" id="MobiDB-lite"/>
    </source>
</evidence>
<evidence type="ECO:0000256" key="2">
    <source>
        <dbReference type="PROSITE-ProRule" id="PRU00169"/>
    </source>
</evidence>
<proteinExistence type="predicted"/>
<feature type="modified residue" description="4-aspartylphosphate" evidence="2">
    <location>
        <position position="57"/>
    </location>
</feature>
<dbReference type="SUPFAM" id="SSF52172">
    <property type="entry name" value="CheY-like"/>
    <property type="match status" value="1"/>
</dbReference>
<evidence type="ECO:0000313" key="5">
    <source>
        <dbReference type="EMBL" id="MBL3608507.1"/>
    </source>
</evidence>
<keyword evidence="6" id="KW-1185">Reference proteome</keyword>
<dbReference type="EMBL" id="JAESJJ010000005">
    <property type="protein sequence ID" value="MBL3608507.1"/>
    <property type="molecule type" value="Genomic_DNA"/>
</dbReference>
<dbReference type="Proteomes" id="UP000604473">
    <property type="component" value="Unassembled WGS sequence"/>
</dbReference>
<sequence length="122" mass="13153">MDDQNPRSLLVEDDGLIRMDLAIMLEEMGYSLTEASSADQALELLNESNGFELLVTDIDMPGAMNGLALAVAVRDRLPQCQILIVSGGRPPRPDEMPAGSRFLPKPVTSSALEETIRALNAA</sequence>
<feature type="domain" description="Response regulatory" evidence="4">
    <location>
        <begin position="7"/>
        <end position="120"/>
    </location>
</feature>
<dbReference type="RefSeq" id="WP_201150680.1">
    <property type="nucleotide sequence ID" value="NZ_JAESJG010000036.1"/>
</dbReference>
<name>A0ABS1RR06_RHOSU</name>
<gene>
    <name evidence="5" type="ORF">JMM60_06760</name>
</gene>
<dbReference type="InterPro" id="IPR050595">
    <property type="entry name" value="Bact_response_regulator"/>
</dbReference>